<evidence type="ECO:0000313" key="8">
    <source>
        <dbReference type="Proteomes" id="UP000730618"/>
    </source>
</evidence>
<feature type="chain" id="PRO_5046614111" description="Extracellular solute-binding protein" evidence="6">
    <location>
        <begin position="27"/>
        <end position="443"/>
    </location>
</feature>
<accession>A0ABM8VR02</accession>
<evidence type="ECO:0000256" key="5">
    <source>
        <dbReference type="ARBA" id="ARBA00023288"/>
    </source>
</evidence>
<comment type="caution">
    <text evidence="7">The sequence shown here is derived from an EMBL/GenBank/DDBJ whole genome shotgun (WGS) entry which is preliminary data.</text>
</comment>
<dbReference type="EMBL" id="CAJVCE010000023">
    <property type="protein sequence ID" value="CAG7654830.1"/>
    <property type="molecule type" value="Genomic_DNA"/>
</dbReference>
<keyword evidence="8" id="KW-1185">Reference proteome</keyword>
<name>A0ABM8VR02_9BACL</name>
<dbReference type="InterPro" id="IPR006059">
    <property type="entry name" value="SBP"/>
</dbReference>
<keyword evidence="5" id="KW-0449">Lipoprotein</keyword>
<evidence type="ECO:0008006" key="9">
    <source>
        <dbReference type="Google" id="ProtNLM"/>
    </source>
</evidence>
<dbReference type="PANTHER" id="PTHR43649:SF33">
    <property type="entry name" value="POLYGALACTURONAN_RHAMNOGALACTURONAN-BINDING PROTEIN YTCQ"/>
    <property type="match status" value="1"/>
</dbReference>
<evidence type="ECO:0000256" key="3">
    <source>
        <dbReference type="ARBA" id="ARBA00023136"/>
    </source>
</evidence>
<dbReference type="RefSeq" id="WP_218102098.1">
    <property type="nucleotide sequence ID" value="NZ_CAJVCE010000023.1"/>
</dbReference>
<keyword evidence="2 6" id="KW-0732">Signal</keyword>
<gene>
    <name evidence="7" type="ORF">PAECIP111802_05897</name>
</gene>
<keyword evidence="4" id="KW-0564">Palmitate</keyword>
<dbReference type="Pfam" id="PF01547">
    <property type="entry name" value="SBP_bac_1"/>
    <property type="match status" value="1"/>
</dbReference>
<evidence type="ECO:0000256" key="2">
    <source>
        <dbReference type="ARBA" id="ARBA00022729"/>
    </source>
</evidence>
<evidence type="ECO:0000313" key="7">
    <source>
        <dbReference type="EMBL" id="CAG7654830.1"/>
    </source>
</evidence>
<protein>
    <recommendedName>
        <fullName evidence="9">Extracellular solute-binding protein</fullName>
    </recommendedName>
</protein>
<dbReference type="Proteomes" id="UP000730618">
    <property type="component" value="Unassembled WGS sequence"/>
</dbReference>
<feature type="signal peptide" evidence="6">
    <location>
        <begin position="1"/>
        <end position="26"/>
    </location>
</feature>
<evidence type="ECO:0000256" key="4">
    <source>
        <dbReference type="ARBA" id="ARBA00023139"/>
    </source>
</evidence>
<evidence type="ECO:0000256" key="6">
    <source>
        <dbReference type="SAM" id="SignalP"/>
    </source>
</evidence>
<dbReference type="PROSITE" id="PS51257">
    <property type="entry name" value="PROKAR_LIPOPROTEIN"/>
    <property type="match status" value="1"/>
</dbReference>
<dbReference type="PANTHER" id="PTHR43649">
    <property type="entry name" value="ARABINOSE-BINDING PROTEIN-RELATED"/>
    <property type="match status" value="1"/>
</dbReference>
<organism evidence="7 8">
    <name type="scientific">Paenibacillus allorhizosphaerae</name>
    <dbReference type="NCBI Taxonomy" id="2849866"/>
    <lineage>
        <taxon>Bacteria</taxon>
        <taxon>Bacillati</taxon>
        <taxon>Bacillota</taxon>
        <taxon>Bacilli</taxon>
        <taxon>Bacillales</taxon>
        <taxon>Paenibacillaceae</taxon>
        <taxon>Paenibacillus</taxon>
    </lineage>
</organism>
<keyword evidence="3" id="KW-0472">Membrane</keyword>
<evidence type="ECO:0000256" key="1">
    <source>
        <dbReference type="ARBA" id="ARBA00022475"/>
    </source>
</evidence>
<reference evidence="7 8" key="1">
    <citation type="submission" date="2021-06" db="EMBL/GenBank/DDBJ databases">
        <authorList>
            <person name="Criscuolo A."/>
        </authorList>
    </citation>
    <scope>NUCLEOTIDE SEQUENCE [LARGE SCALE GENOMIC DNA]</scope>
    <source>
        <strain evidence="8">CIP 111802</strain>
    </source>
</reference>
<sequence length="443" mass="50205">MVKVNKTASLILATVLVFCASAGCTAGGGGSKDNGNEKPIDRQEPVTLTFYSMPAFKLDQIQTHIIEPVRKKFPHITIEVVDNTSGKKIDEVVNQFVTANAIPDFMLTNYSTVRTLKSLGIAFDLSSLIKGNKVDVAKFMPRAIEYLKLYSEQNELYSLPFFINVNTMSYNKDIFDKFGVAYPRDGMTWEEISDLAKNLTRSVDGVDYLGVNPNRPYVIAPQLSLDVIDPKTGKAAVNNDGWKRVFQLFQNIYSIPGNVPKNQNDFWGAKNSFYRNQNLAMNLLWWDQTVGGLQELQNGNKEFKWDLITVPIFAEKPKMGQWLDQFDMTISSQSKHKEVAFQVIDYLTSAEYQMELSKNGYISSLNYPAIKEQLGANLPFLKGKNVQALFKMDYSKPLSRLNFDVNELMNPFYVGMVYNNKDVNTTLRELEEKLNQAIQESGR</sequence>
<dbReference type="InterPro" id="IPR050490">
    <property type="entry name" value="Bact_solute-bd_prot1"/>
</dbReference>
<proteinExistence type="predicted"/>
<keyword evidence="1" id="KW-1003">Cell membrane</keyword>